<evidence type="ECO:0000256" key="2">
    <source>
        <dbReference type="ARBA" id="ARBA00022670"/>
    </source>
</evidence>
<proteinExistence type="inferred from homology"/>
<keyword evidence="7" id="KW-0812">Transmembrane</keyword>
<dbReference type="InterPro" id="IPR034161">
    <property type="entry name" value="Pepsin-like_plant"/>
</dbReference>
<feature type="domain" description="Peptidase A1" evidence="8">
    <location>
        <begin position="98"/>
        <end position="478"/>
    </location>
</feature>
<dbReference type="EnsemblPlants" id="AUR62037103-RA">
    <property type="protein sequence ID" value="AUR62037103-RA:cds"/>
    <property type="gene ID" value="AUR62037103"/>
</dbReference>
<dbReference type="GO" id="GO:0006508">
    <property type="term" value="P:proteolysis"/>
    <property type="evidence" value="ECO:0007669"/>
    <property type="project" value="UniProtKB-KW"/>
</dbReference>
<keyword evidence="10" id="KW-1185">Reference proteome</keyword>
<evidence type="ECO:0000256" key="1">
    <source>
        <dbReference type="ARBA" id="ARBA00007447"/>
    </source>
</evidence>
<keyword evidence="7" id="KW-0472">Membrane</keyword>
<evidence type="ECO:0000313" key="9">
    <source>
        <dbReference type="EnsemblPlants" id="AUR62037103-RA:cds"/>
    </source>
</evidence>
<evidence type="ECO:0000259" key="8">
    <source>
        <dbReference type="PROSITE" id="PS51767"/>
    </source>
</evidence>
<evidence type="ECO:0000256" key="6">
    <source>
        <dbReference type="PIRSR" id="PIRSR601461-1"/>
    </source>
</evidence>
<dbReference type="InterPro" id="IPR021109">
    <property type="entry name" value="Peptidase_aspartic_dom_sf"/>
</dbReference>
<dbReference type="OMA" id="CGVHMEN"/>
<keyword evidence="5" id="KW-0325">Glycoprotein</keyword>
<evidence type="ECO:0000256" key="7">
    <source>
        <dbReference type="SAM" id="Phobius"/>
    </source>
</evidence>
<accession>A0A803MY23</accession>
<reference evidence="9" key="1">
    <citation type="journal article" date="2017" name="Nature">
        <title>The genome of Chenopodium quinoa.</title>
        <authorList>
            <person name="Jarvis D.E."/>
            <person name="Ho Y.S."/>
            <person name="Lightfoot D.J."/>
            <person name="Schmoeckel S.M."/>
            <person name="Li B."/>
            <person name="Borm T.J.A."/>
            <person name="Ohyanagi H."/>
            <person name="Mineta K."/>
            <person name="Michell C.T."/>
            <person name="Saber N."/>
            <person name="Kharbatia N.M."/>
            <person name="Rupper R.R."/>
            <person name="Sharp A.R."/>
            <person name="Dally N."/>
            <person name="Boughton B.A."/>
            <person name="Woo Y.H."/>
            <person name="Gao G."/>
            <person name="Schijlen E.G.W.M."/>
            <person name="Guo X."/>
            <person name="Momin A.A."/>
            <person name="Negrao S."/>
            <person name="Al-Babili S."/>
            <person name="Gehring C."/>
            <person name="Roessner U."/>
            <person name="Jung C."/>
            <person name="Murphy K."/>
            <person name="Arold S.T."/>
            <person name="Gojobori T."/>
            <person name="van der Linden C.G."/>
            <person name="van Loo E.N."/>
            <person name="Jellen E.N."/>
            <person name="Maughan P.J."/>
            <person name="Tester M."/>
        </authorList>
    </citation>
    <scope>NUCLEOTIDE SEQUENCE [LARGE SCALE GENOMIC DNA]</scope>
    <source>
        <strain evidence="9">cv. PI 614886</strain>
    </source>
</reference>
<evidence type="ECO:0000256" key="3">
    <source>
        <dbReference type="ARBA" id="ARBA00022750"/>
    </source>
</evidence>
<evidence type="ECO:0000256" key="4">
    <source>
        <dbReference type="ARBA" id="ARBA00022801"/>
    </source>
</evidence>
<feature type="transmembrane region" description="Helical" evidence="7">
    <location>
        <begin position="21"/>
        <end position="42"/>
    </location>
</feature>
<sequence length="532" mass="57990">MIISNTFHLRAGGTGSRGRGSPIIISLSRAILIIATIVLITISSTVSSSAIFSLKFRYAGTNRSLNSLKLHDTNRLQMLSNVDLPLGGNGRPDSSGLYYAKMGIGTPPKSFYMQVDTGSDITWVNCIECTECPKRGYHGIELTLYDPKDSSTAQNVSCDEPFCLDVNGGPFQVCRANESCSFAEFYGDGSSSTGYFMEDIVHYDQVSGDLQTTTANGNESLHLITKKACMHLVNKVVHSVYDSSLNRCSAGQYVDRGSPNADEALDGILGFGKSNSSVIGQLASSGQVKKMFAHCLDGVNGGGIFAIGTVVKPRVNTTPLMQNEPHYNVNMTGVKVGNYTLNLPLNLYELGGKKGAIIDIGTTLAYLPEIIYEPLVIQILSRQPNVKLVTVQDLYTCFKYSESVDDGFPPVTFYFGGELTMTVYPNQYFFPVDDFWCIGWQNSGRLSRDKKNLTLLGDLMLSNKLVVYDLENMVIGWTDYNCSTNIQVKDEQTGTVHLVGPHFISSAPIVDIQTPLIVLCISLALLFASSLV</sequence>
<comment type="similarity">
    <text evidence="1">Belongs to the peptidase A1 family.</text>
</comment>
<dbReference type="Pfam" id="PF14541">
    <property type="entry name" value="TAXi_C"/>
    <property type="match status" value="1"/>
</dbReference>
<dbReference type="PANTHER" id="PTHR13683:SF685">
    <property type="entry name" value="EUKARYOTIC ASPARTYL PROTEASE FAMILY PROTEIN"/>
    <property type="match status" value="1"/>
</dbReference>
<dbReference type="InterPro" id="IPR032799">
    <property type="entry name" value="TAXi_C"/>
</dbReference>
<feature type="active site" evidence="6">
    <location>
        <position position="359"/>
    </location>
</feature>
<dbReference type="InterPro" id="IPR032861">
    <property type="entry name" value="TAXi_N"/>
</dbReference>
<dbReference type="Pfam" id="PF14543">
    <property type="entry name" value="TAXi_N"/>
    <property type="match status" value="1"/>
</dbReference>
<evidence type="ECO:0000256" key="5">
    <source>
        <dbReference type="ARBA" id="ARBA00023180"/>
    </source>
</evidence>
<dbReference type="CDD" id="cd05476">
    <property type="entry name" value="pepsin_A_like_plant"/>
    <property type="match status" value="1"/>
</dbReference>
<dbReference type="InterPro" id="IPR001461">
    <property type="entry name" value="Aspartic_peptidase_A1"/>
</dbReference>
<dbReference type="SUPFAM" id="SSF50630">
    <property type="entry name" value="Acid proteases"/>
    <property type="match status" value="1"/>
</dbReference>
<organism evidence="9 10">
    <name type="scientific">Chenopodium quinoa</name>
    <name type="common">Quinoa</name>
    <dbReference type="NCBI Taxonomy" id="63459"/>
    <lineage>
        <taxon>Eukaryota</taxon>
        <taxon>Viridiplantae</taxon>
        <taxon>Streptophyta</taxon>
        <taxon>Embryophyta</taxon>
        <taxon>Tracheophyta</taxon>
        <taxon>Spermatophyta</taxon>
        <taxon>Magnoliopsida</taxon>
        <taxon>eudicotyledons</taxon>
        <taxon>Gunneridae</taxon>
        <taxon>Pentapetalae</taxon>
        <taxon>Caryophyllales</taxon>
        <taxon>Chenopodiaceae</taxon>
        <taxon>Chenopodioideae</taxon>
        <taxon>Atripliceae</taxon>
        <taxon>Chenopodium</taxon>
    </lineage>
</organism>
<dbReference type="AlphaFoldDB" id="A0A803MY23"/>
<dbReference type="PRINTS" id="PR00792">
    <property type="entry name" value="PEPSIN"/>
</dbReference>
<reference evidence="9" key="2">
    <citation type="submission" date="2021-03" db="UniProtKB">
        <authorList>
            <consortium name="EnsemblPlants"/>
        </authorList>
    </citation>
    <scope>IDENTIFICATION</scope>
</reference>
<dbReference type="Proteomes" id="UP000596660">
    <property type="component" value="Unplaced"/>
</dbReference>
<dbReference type="PANTHER" id="PTHR13683">
    <property type="entry name" value="ASPARTYL PROTEASES"/>
    <property type="match status" value="1"/>
</dbReference>
<dbReference type="PROSITE" id="PS51767">
    <property type="entry name" value="PEPTIDASE_A1"/>
    <property type="match status" value="1"/>
</dbReference>
<keyword evidence="3" id="KW-0064">Aspartyl protease</keyword>
<name>A0A803MY23_CHEQI</name>
<keyword evidence="7" id="KW-1133">Transmembrane helix</keyword>
<keyword evidence="4" id="KW-0378">Hydrolase</keyword>
<protein>
    <recommendedName>
        <fullName evidence="8">Peptidase A1 domain-containing protein</fullName>
    </recommendedName>
</protein>
<dbReference type="GO" id="GO:0004190">
    <property type="term" value="F:aspartic-type endopeptidase activity"/>
    <property type="evidence" value="ECO:0007669"/>
    <property type="project" value="UniProtKB-KW"/>
</dbReference>
<dbReference type="Gramene" id="AUR62037103-RA">
    <property type="protein sequence ID" value="AUR62037103-RA:cds"/>
    <property type="gene ID" value="AUR62037103"/>
</dbReference>
<feature type="active site" evidence="6">
    <location>
        <position position="116"/>
    </location>
</feature>
<dbReference type="InterPro" id="IPR033121">
    <property type="entry name" value="PEPTIDASE_A1"/>
</dbReference>
<evidence type="ECO:0000313" key="10">
    <source>
        <dbReference type="Proteomes" id="UP000596660"/>
    </source>
</evidence>
<keyword evidence="2" id="KW-0645">Protease</keyword>
<dbReference type="Gene3D" id="2.40.70.10">
    <property type="entry name" value="Acid Proteases"/>
    <property type="match status" value="2"/>
</dbReference>